<evidence type="ECO:0000313" key="2">
    <source>
        <dbReference type="Proteomes" id="UP000029981"/>
    </source>
</evidence>
<name>A0A0A0KF20_CUCSA</name>
<sequence length="189" mass="21505">MKILLRLGSVYKLFIQSNPSPSSFIEIGLDYSGKTSTSPLPPVSSSLRPESPSASSQVSDFSFFDLLSSIRCLLLLRLKSLASPLSSIFDQIHPFCPNPRQRDRPVAFTHLRFQPLRLRLRHPFRPSPISNIDPPPLICWSIWEDRNKRTVHSTVASLEKKMEWIDESANEIENVIDSLSLRYLGSDLR</sequence>
<keyword evidence="2" id="KW-1185">Reference proteome</keyword>
<dbReference type="EMBL" id="CM002927">
    <property type="protein sequence ID" value="KGN46987.1"/>
    <property type="molecule type" value="Genomic_DNA"/>
</dbReference>
<reference evidence="1 2" key="2">
    <citation type="journal article" date="2009" name="PLoS ONE">
        <title>An integrated genetic and cytogenetic map of the cucumber genome.</title>
        <authorList>
            <person name="Ren Y."/>
            <person name="Zhang Z."/>
            <person name="Liu J."/>
            <person name="Staub J.E."/>
            <person name="Han Y."/>
            <person name="Cheng Z."/>
            <person name="Li X."/>
            <person name="Lu J."/>
            <person name="Miao H."/>
            <person name="Kang H."/>
            <person name="Xie B."/>
            <person name="Gu X."/>
            <person name="Wang X."/>
            <person name="Du Y."/>
            <person name="Jin W."/>
            <person name="Huang S."/>
        </authorList>
    </citation>
    <scope>NUCLEOTIDE SEQUENCE [LARGE SCALE GENOMIC DNA]</scope>
    <source>
        <strain evidence="2">cv. 9930</strain>
    </source>
</reference>
<accession>A0A0A0KF20</accession>
<protein>
    <submittedName>
        <fullName evidence="1">Uncharacterized protein</fullName>
    </submittedName>
</protein>
<organism evidence="1 2">
    <name type="scientific">Cucumis sativus</name>
    <name type="common">Cucumber</name>
    <dbReference type="NCBI Taxonomy" id="3659"/>
    <lineage>
        <taxon>Eukaryota</taxon>
        <taxon>Viridiplantae</taxon>
        <taxon>Streptophyta</taxon>
        <taxon>Embryophyta</taxon>
        <taxon>Tracheophyta</taxon>
        <taxon>Spermatophyta</taxon>
        <taxon>Magnoliopsida</taxon>
        <taxon>eudicotyledons</taxon>
        <taxon>Gunneridae</taxon>
        <taxon>Pentapetalae</taxon>
        <taxon>rosids</taxon>
        <taxon>fabids</taxon>
        <taxon>Cucurbitales</taxon>
        <taxon>Cucurbitaceae</taxon>
        <taxon>Benincaseae</taxon>
        <taxon>Cucumis</taxon>
    </lineage>
</organism>
<dbReference type="Gramene" id="KGN46987">
    <property type="protein sequence ID" value="KGN46987"/>
    <property type="gene ID" value="Csa_6G157130"/>
</dbReference>
<proteinExistence type="predicted"/>
<reference evidence="1 2" key="4">
    <citation type="journal article" date="2011" name="BMC Genomics">
        <title>RNA-Seq improves annotation of protein-coding genes in the cucumber genome.</title>
        <authorList>
            <person name="Li Z."/>
            <person name="Zhang Z."/>
            <person name="Yan P."/>
            <person name="Huang S."/>
            <person name="Fei Z."/>
            <person name="Lin K."/>
        </authorList>
    </citation>
    <scope>NUCLEOTIDE SEQUENCE [LARGE SCALE GENOMIC DNA]</scope>
    <source>
        <strain evidence="2">cv. 9930</strain>
    </source>
</reference>
<dbReference type="AlphaFoldDB" id="A0A0A0KF20"/>
<reference evidence="1 2" key="3">
    <citation type="journal article" date="2010" name="BMC Genomics">
        <title>Transcriptome sequencing and comparative analysis of cucumber flowers with different sex types.</title>
        <authorList>
            <person name="Guo S."/>
            <person name="Zheng Y."/>
            <person name="Joung J.G."/>
            <person name="Liu S."/>
            <person name="Zhang Z."/>
            <person name="Crasta O.R."/>
            <person name="Sobral B.W."/>
            <person name="Xu Y."/>
            <person name="Huang S."/>
            <person name="Fei Z."/>
        </authorList>
    </citation>
    <scope>NUCLEOTIDE SEQUENCE [LARGE SCALE GENOMIC DNA]</scope>
    <source>
        <strain evidence="2">cv. 9930</strain>
    </source>
</reference>
<reference evidence="1 2" key="1">
    <citation type="journal article" date="2009" name="Nat. Genet.">
        <title>The genome of the cucumber, Cucumis sativus L.</title>
        <authorList>
            <person name="Huang S."/>
            <person name="Li R."/>
            <person name="Zhang Z."/>
            <person name="Li L."/>
            <person name="Gu X."/>
            <person name="Fan W."/>
            <person name="Lucas W.J."/>
            <person name="Wang X."/>
            <person name="Xie B."/>
            <person name="Ni P."/>
            <person name="Ren Y."/>
            <person name="Zhu H."/>
            <person name="Li J."/>
            <person name="Lin K."/>
            <person name="Jin W."/>
            <person name="Fei Z."/>
            <person name="Li G."/>
            <person name="Staub J."/>
            <person name="Kilian A."/>
            <person name="van der Vossen E.A."/>
            <person name="Wu Y."/>
            <person name="Guo J."/>
            <person name="He J."/>
            <person name="Jia Z."/>
            <person name="Ren Y."/>
            <person name="Tian G."/>
            <person name="Lu Y."/>
            <person name="Ruan J."/>
            <person name="Qian W."/>
            <person name="Wang M."/>
            <person name="Huang Q."/>
            <person name="Li B."/>
            <person name="Xuan Z."/>
            <person name="Cao J."/>
            <person name="Asan"/>
            <person name="Wu Z."/>
            <person name="Zhang J."/>
            <person name="Cai Q."/>
            <person name="Bai Y."/>
            <person name="Zhao B."/>
            <person name="Han Y."/>
            <person name="Li Y."/>
            <person name="Li X."/>
            <person name="Wang S."/>
            <person name="Shi Q."/>
            <person name="Liu S."/>
            <person name="Cho W.K."/>
            <person name="Kim J.Y."/>
            <person name="Xu Y."/>
            <person name="Heller-Uszynska K."/>
            <person name="Miao H."/>
            <person name="Cheng Z."/>
            <person name="Zhang S."/>
            <person name="Wu J."/>
            <person name="Yang Y."/>
            <person name="Kang H."/>
            <person name="Li M."/>
            <person name="Liang H."/>
            <person name="Ren X."/>
            <person name="Shi Z."/>
            <person name="Wen M."/>
            <person name="Jian M."/>
            <person name="Yang H."/>
            <person name="Zhang G."/>
            <person name="Yang Z."/>
            <person name="Chen R."/>
            <person name="Liu S."/>
            <person name="Li J."/>
            <person name="Ma L."/>
            <person name="Liu H."/>
            <person name="Zhou Y."/>
            <person name="Zhao J."/>
            <person name="Fang X."/>
            <person name="Li G."/>
            <person name="Fang L."/>
            <person name="Li Y."/>
            <person name="Liu D."/>
            <person name="Zheng H."/>
            <person name="Zhang Y."/>
            <person name="Qin N."/>
            <person name="Li Z."/>
            <person name="Yang G."/>
            <person name="Yang S."/>
            <person name="Bolund L."/>
            <person name="Kristiansen K."/>
            <person name="Zheng H."/>
            <person name="Li S."/>
            <person name="Zhang X."/>
            <person name="Yang H."/>
            <person name="Wang J."/>
            <person name="Sun R."/>
            <person name="Zhang B."/>
            <person name="Jiang S."/>
            <person name="Wang J."/>
            <person name="Du Y."/>
            <person name="Li S."/>
        </authorList>
    </citation>
    <scope>NUCLEOTIDE SEQUENCE [LARGE SCALE GENOMIC DNA]</scope>
    <source>
        <strain evidence="2">cv. 9930</strain>
    </source>
</reference>
<dbReference type="Proteomes" id="UP000029981">
    <property type="component" value="Chromosome 6"/>
</dbReference>
<evidence type="ECO:0000313" key="1">
    <source>
        <dbReference type="EMBL" id="KGN46987.1"/>
    </source>
</evidence>
<gene>
    <name evidence="1" type="ORF">Csa_6G157130</name>
</gene>